<feature type="region of interest" description="Disordered" evidence="1">
    <location>
        <begin position="446"/>
        <end position="475"/>
    </location>
</feature>
<dbReference type="RefSeq" id="WP_195801049.1">
    <property type="nucleotide sequence ID" value="NZ_CP061379.1"/>
</dbReference>
<accession>A0A7S9D5F6</accession>
<gene>
    <name evidence="3" type="ORF">IC761_34445</name>
</gene>
<sequence length="475" mass="52459">MTRRKKLTEDEVAKADAAANAIVGSPLNPIEPTPINWPVTVGKGKPDKNSQLNAGAVIRALGLDCHLDVFHQEYLVSGHALSQFGGKLQDHVVRKLVEVGWQKFGHELSEKAYRSGLLRECEENQLHPVKNYLKNLRWDGTPRLDMWITRYLGVTDTPLVRAQGAIVLIAAVARIMKPGTKYDHVLVLEGPEGARKSSAVRILANGTFDGDENFSESKILGEDERKQQELTTGKWFYELAELAGLRKADQYALKNFVTKQTERARPAYAHFVTEQPRTCVFIGTFNTDATTGALVEYLNPGDQRRWWPVRVGAVDIAALQRDRDQLMAEAVVAYDLDMPLYLSKELEDEARGEAARREMVDPLADTLSGMDAAALKMLHDKVAPNGAGVSIADHNGGKLLTIGDDAKPSAFITQSEIWVSAKYVTALAPSSRQSDGKGITAAMRKQGWVQVRDRRTGSAERGYARNRDDLSDLGV</sequence>
<reference evidence="3 4" key="1">
    <citation type="submission" date="2020-09" db="EMBL/GenBank/DDBJ databases">
        <title>Complete genomes of bradyrhizobia occurring on native shrubby legumes in Australia.</title>
        <authorList>
            <person name="Lafay B."/>
        </authorList>
    </citation>
    <scope>NUCLEOTIDE SEQUENCE [LARGE SCALE GENOMIC DNA]</scope>
    <source>
        <strain evidence="3 4">BDV5040</strain>
    </source>
</reference>
<dbReference type="KEGG" id="bcou:IC761_34445"/>
<proteinExistence type="predicted"/>
<feature type="domain" description="Virulence-associated protein E-like" evidence="2">
    <location>
        <begin position="133"/>
        <end position="355"/>
    </location>
</feature>
<dbReference type="PANTHER" id="PTHR34985:SF1">
    <property type="entry name" value="SLR0554 PROTEIN"/>
    <property type="match status" value="1"/>
</dbReference>
<dbReference type="AlphaFoldDB" id="A0A7S9D5F6"/>
<evidence type="ECO:0000256" key="1">
    <source>
        <dbReference type="SAM" id="MobiDB-lite"/>
    </source>
</evidence>
<dbReference type="PANTHER" id="PTHR34985">
    <property type="entry name" value="SLR0554 PROTEIN"/>
    <property type="match status" value="1"/>
</dbReference>
<dbReference type="EMBL" id="CP061379">
    <property type="protein sequence ID" value="QPF91482.1"/>
    <property type="molecule type" value="Genomic_DNA"/>
</dbReference>
<dbReference type="InterPro" id="IPR007936">
    <property type="entry name" value="VapE-like_dom"/>
</dbReference>
<organism evidence="3 4">
    <name type="scientific">Bradyrhizobium commune</name>
    <dbReference type="NCBI Taxonomy" id="83627"/>
    <lineage>
        <taxon>Bacteria</taxon>
        <taxon>Pseudomonadati</taxon>
        <taxon>Pseudomonadota</taxon>
        <taxon>Alphaproteobacteria</taxon>
        <taxon>Hyphomicrobiales</taxon>
        <taxon>Nitrobacteraceae</taxon>
        <taxon>Bradyrhizobium</taxon>
    </lineage>
</organism>
<protein>
    <recommendedName>
        <fullName evidence="2">Virulence-associated protein E-like domain-containing protein</fullName>
    </recommendedName>
</protein>
<evidence type="ECO:0000313" key="4">
    <source>
        <dbReference type="Proteomes" id="UP000594621"/>
    </source>
</evidence>
<name>A0A7S9D5F6_9BRAD</name>
<evidence type="ECO:0000313" key="3">
    <source>
        <dbReference type="EMBL" id="QPF91482.1"/>
    </source>
</evidence>
<keyword evidence="4" id="KW-1185">Reference proteome</keyword>
<evidence type="ECO:0000259" key="2">
    <source>
        <dbReference type="Pfam" id="PF05272"/>
    </source>
</evidence>
<feature type="compositionally biased region" description="Basic and acidic residues" evidence="1">
    <location>
        <begin position="451"/>
        <end position="475"/>
    </location>
</feature>
<dbReference type="Proteomes" id="UP000594621">
    <property type="component" value="Chromosome"/>
</dbReference>
<dbReference type="Pfam" id="PF05272">
    <property type="entry name" value="VapE-like_dom"/>
    <property type="match status" value="1"/>
</dbReference>